<proteinExistence type="predicted"/>
<organism evidence="2 3">
    <name type="scientific">Streptomyces melanosporofaciens</name>
    <dbReference type="NCBI Taxonomy" id="67327"/>
    <lineage>
        <taxon>Bacteria</taxon>
        <taxon>Bacillati</taxon>
        <taxon>Actinomycetota</taxon>
        <taxon>Actinomycetes</taxon>
        <taxon>Kitasatosporales</taxon>
        <taxon>Streptomycetaceae</taxon>
        <taxon>Streptomyces</taxon>
        <taxon>Streptomyces violaceusniger group</taxon>
    </lineage>
</organism>
<keyword evidence="1" id="KW-0812">Transmembrane</keyword>
<keyword evidence="1" id="KW-0472">Membrane</keyword>
<keyword evidence="3" id="KW-1185">Reference proteome</keyword>
<reference evidence="3" key="1">
    <citation type="submission" date="2016-10" db="EMBL/GenBank/DDBJ databases">
        <authorList>
            <person name="Varghese N."/>
            <person name="Submissions S."/>
        </authorList>
    </citation>
    <scope>NUCLEOTIDE SEQUENCE [LARGE SCALE GENOMIC DNA]</scope>
    <source>
        <strain evidence="3">DSM 40318</strain>
    </source>
</reference>
<dbReference type="AlphaFoldDB" id="A0A1H4Z2A4"/>
<evidence type="ECO:0000313" key="2">
    <source>
        <dbReference type="EMBL" id="SED24332.1"/>
    </source>
</evidence>
<protein>
    <submittedName>
        <fullName evidence="2">Uncharacterized protein</fullName>
    </submittedName>
</protein>
<dbReference type="EMBL" id="FNST01000002">
    <property type="protein sequence ID" value="SED24332.1"/>
    <property type="molecule type" value="Genomic_DNA"/>
</dbReference>
<evidence type="ECO:0000256" key="1">
    <source>
        <dbReference type="SAM" id="Phobius"/>
    </source>
</evidence>
<sequence length="89" mass="9342">MPGSRSGCQQLGRYESLRTEVSLADLAGRDGAALAYARASQSHEAVADCLASTTTRWLPLYGLGAAVLAGLGAWSFGRARARRESDLAT</sequence>
<feature type="transmembrane region" description="Helical" evidence="1">
    <location>
        <begin position="58"/>
        <end position="77"/>
    </location>
</feature>
<keyword evidence="1" id="KW-1133">Transmembrane helix</keyword>
<name>A0A1H4Z2A4_STRMJ</name>
<gene>
    <name evidence="2" type="ORF">SAMN04490356_7591</name>
</gene>
<accession>A0A1H4Z2A4</accession>
<evidence type="ECO:0000313" key="3">
    <source>
        <dbReference type="Proteomes" id="UP000198609"/>
    </source>
</evidence>
<dbReference type="Proteomes" id="UP000198609">
    <property type="component" value="Unassembled WGS sequence"/>
</dbReference>
<dbReference type="RefSeq" id="WP_093467918.1">
    <property type="nucleotide sequence ID" value="NZ_FNST01000002.1"/>
</dbReference>